<reference evidence="1 2" key="2">
    <citation type="journal article" date="2011" name="PLoS Genet.">
        <title>Parallel evolution of a type IV secretion system in radiating lineages of the host-restricted bacterial pathogen Bartonella.</title>
        <authorList>
            <person name="Engel P."/>
            <person name="Salzburger W."/>
            <person name="Liesch M."/>
            <person name="Chang C.C."/>
            <person name="Maruyama S."/>
            <person name="Lanz C."/>
            <person name="Calteau A."/>
            <person name="Lajus A."/>
            <person name="Medigue C."/>
            <person name="Schuster S.C."/>
            <person name="Dehio C."/>
        </authorList>
    </citation>
    <scope>NUCLEOTIDE SEQUENCE [LARGE SCALE GENOMIC DNA]</scope>
    <source>
        <strain evidence="2">CIP 104772 / 73</strain>
    </source>
</reference>
<organism evidence="1 2">
    <name type="scientific">Bartonella clarridgeiae (strain CCUG 45776 / CIP 104772 / 73)</name>
    <dbReference type="NCBI Taxonomy" id="696125"/>
    <lineage>
        <taxon>Bacteria</taxon>
        <taxon>Pseudomonadati</taxon>
        <taxon>Pseudomonadota</taxon>
        <taxon>Alphaproteobacteria</taxon>
        <taxon>Hyphomicrobiales</taxon>
        <taxon>Bartonellaceae</taxon>
        <taxon>Bartonella</taxon>
    </lineage>
</organism>
<accession>E6YHQ6</accession>
<dbReference type="AlphaFoldDB" id="E6YHQ6"/>
<keyword evidence="2" id="KW-1185">Reference proteome</keyword>
<gene>
    <name evidence="1" type="ordered locus">BARCL_0713</name>
</gene>
<dbReference type="HOGENOM" id="CLU_3040761_0_0_5"/>
<evidence type="ECO:0000313" key="1">
    <source>
        <dbReference type="EMBL" id="CBI76394.1"/>
    </source>
</evidence>
<evidence type="ECO:0000313" key="2">
    <source>
        <dbReference type="Proteomes" id="UP000009101"/>
    </source>
</evidence>
<protein>
    <submittedName>
        <fullName evidence="1">Uncharacterized protein</fullName>
    </submittedName>
</protein>
<reference evidence="2" key="1">
    <citation type="submission" date="2009-11" db="EMBL/GenBank/DDBJ databases">
        <title>Genome sequencing of Bartonella species and comparative genomics.</title>
        <authorList>
            <person name="Engel P."/>
            <person name="Salzburger W."/>
            <person name="Marius L."/>
            <person name="Chao-Chin C."/>
            <person name="Soichi M."/>
            <person name="Christa L."/>
            <person name="Alexandra C."/>
            <person name="Aurelie L."/>
            <person name="Claudine M."/>
            <person name="Stephan S.C."/>
            <person name="Christoph D."/>
        </authorList>
    </citation>
    <scope>NUCLEOTIDE SEQUENCE [LARGE SCALE GENOMIC DNA]</scope>
    <source>
        <strain evidence="2">CIP 104772 / 73</strain>
    </source>
</reference>
<dbReference type="EMBL" id="FN645454">
    <property type="protein sequence ID" value="CBI76394.1"/>
    <property type="molecule type" value="Genomic_DNA"/>
</dbReference>
<dbReference type="Proteomes" id="UP000009101">
    <property type="component" value="Chromosome"/>
</dbReference>
<dbReference type="KEGG" id="bcd:BARCL_0713"/>
<dbReference type="STRING" id="696125.BARCL_0713"/>
<proteinExistence type="predicted"/>
<name>E6YHQ6_BARC7</name>
<sequence length="54" mass="5836">MVDAPMVPLEGIQVVVVLEVEGAHQVVVAHQEDGKISLVQIDRLIASMLNIISM</sequence>